<dbReference type="InterPro" id="IPR044730">
    <property type="entry name" value="RNase_H-like_dom_plant"/>
</dbReference>
<dbReference type="InterPro" id="IPR002156">
    <property type="entry name" value="RNaseH_domain"/>
</dbReference>
<evidence type="ECO:0000259" key="1">
    <source>
        <dbReference type="PROSITE" id="PS50878"/>
    </source>
</evidence>
<dbReference type="CDD" id="cd01650">
    <property type="entry name" value="RT_nLTR_like"/>
    <property type="match status" value="1"/>
</dbReference>
<gene>
    <name evidence="2" type="ORF">MTR67_032514</name>
</gene>
<proteinExistence type="predicted"/>
<evidence type="ECO:0000313" key="3">
    <source>
        <dbReference type="Proteomes" id="UP001234989"/>
    </source>
</evidence>
<protein>
    <recommendedName>
        <fullName evidence="1">Reverse transcriptase domain-containing protein</fullName>
    </recommendedName>
</protein>
<dbReference type="PROSITE" id="PS50878">
    <property type="entry name" value="RT_POL"/>
    <property type="match status" value="1"/>
</dbReference>
<sequence length="855" mass="98232">MGRNDQEGNALQVLHKKLKATIKALSAWSRIAYGDFHEEPKKLENTIKDLEENSINNNTPENRINISKAKVEFTRFLKIQEKVLSQKARIKWLEDGDTNSAFFHRVIKDKRKKHSIHKIKDQEGNWVEGTTQVVDVAVNFFTNLFKAEPTEEDSNIFNLVERVVTIEDNNNLNSLSTLQEIKNTIFSIDPDSAPGPDELNGKFYQSTWQIIAADLHAAIISFFQGAILSFSHTCIVMLPKVNSPQDFSEIRPISLCNTSCKIIAKLINKRVSKILHNIISPNQSGFVKGRAITENILLAQEIVNDIGKSNFWGNVVIKLDMSKAYDRVSWSFLCFILRRFGFAKSWIDLSNMFISYNWYFVLVNGSRQGFFKSGRGLRQGDPLFPSLFVLSTELLFKMLNSLYRVSAFRGFPMHPYGPQINHLFFVDDTIVFSSGRKATLQAILKTLESYERVSGQSINKNKCSYTMAHTTPLISIKRVGKNFRMRYEHLSIKYLGCPIYDGRKLFEIFTDLICKITNRIKGQPPKGTLEVIERYLTRFYWPGMNLGLQSSEHLFCKGDYAQRIWSSIIGRMGIITRHTNLRELLRRCWNSTSKNPVAEYDLSIILPIIIWELWRLRCNSRYEEKRPSTKISISLIVFNIFHLTKKVFSNINLPENWESLLKLMEIQLEDTIHTTVKWSRPSHHSMKLNMDGSCIGESSGRGGVVRDSNGNCIMAFILPLGNGTSNTAEAKAFLFGLKWCIANGHIFTTVETDSLLLLNSILNLWSTPWRMRKTVEEIRELILRHNIQINHCYREANRVADKLVSYSHLTNTTIVITDTSSLPAHVKGLLNLDKWQFPSFRIKKRKPSLIYYDPP</sequence>
<dbReference type="Pfam" id="PF00078">
    <property type="entry name" value="RVT_1"/>
    <property type="match status" value="1"/>
</dbReference>
<dbReference type="Pfam" id="PF13456">
    <property type="entry name" value="RVT_3"/>
    <property type="match status" value="1"/>
</dbReference>
<dbReference type="EMBL" id="CP133618">
    <property type="protein sequence ID" value="WMV39129.1"/>
    <property type="molecule type" value="Genomic_DNA"/>
</dbReference>
<dbReference type="InterPro" id="IPR043502">
    <property type="entry name" value="DNA/RNA_pol_sf"/>
</dbReference>
<dbReference type="Proteomes" id="UP001234989">
    <property type="component" value="Chromosome 7"/>
</dbReference>
<dbReference type="GO" id="GO:0003676">
    <property type="term" value="F:nucleic acid binding"/>
    <property type="evidence" value="ECO:0007669"/>
    <property type="project" value="InterPro"/>
</dbReference>
<dbReference type="CDD" id="cd06222">
    <property type="entry name" value="RNase_H_like"/>
    <property type="match status" value="1"/>
</dbReference>
<feature type="domain" description="Reverse transcriptase" evidence="1">
    <location>
        <begin position="219"/>
        <end position="499"/>
    </location>
</feature>
<name>A0AAF0U4L0_SOLVR</name>
<dbReference type="SUPFAM" id="SSF53098">
    <property type="entry name" value="Ribonuclease H-like"/>
    <property type="match status" value="1"/>
</dbReference>
<dbReference type="AlphaFoldDB" id="A0AAF0U4L0"/>
<keyword evidence="3" id="KW-1185">Reference proteome</keyword>
<dbReference type="PANTHER" id="PTHR46890:SF28">
    <property type="entry name" value="REVERSE TRANSCRIPTASE DOMAIN-CONTAINING PROTEIN"/>
    <property type="match status" value="1"/>
</dbReference>
<organism evidence="2 3">
    <name type="scientific">Solanum verrucosum</name>
    <dbReference type="NCBI Taxonomy" id="315347"/>
    <lineage>
        <taxon>Eukaryota</taxon>
        <taxon>Viridiplantae</taxon>
        <taxon>Streptophyta</taxon>
        <taxon>Embryophyta</taxon>
        <taxon>Tracheophyta</taxon>
        <taxon>Spermatophyta</taxon>
        <taxon>Magnoliopsida</taxon>
        <taxon>eudicotyledons</taxon>
        <taxon>Gunneridae</taxon>
        <taxon>Pentapetalae</taxon>
        <taxon>asterids</taxon>
        <taxon>lamiids</taxon>
        <taxon>Solanales</taxon>
        <taxon>Solanaceae</taxon>
        <taxon>Solanoideae</taxon>
        <taxon>Solaneae</taxon>
        <taxon>Solanum</taxon>
    </lineage>
</organism>
<dbReference type="InterPro" id="IPR052343">
    <property type="entry name" value="Retrotransposon-Effector_Assoc"/>
</dbReference>
<dbReference type="InterPro" id="IPR000477">
    <property type="entry name" value="RT_dom"/>
</dbReference>
<dbReference type="InterPro" id="IPR036397">
    <property type="entry name" value="RNaseH_sf"/>
</dbReference>
<dbReference type="InterPro" id="IPR012337">
    <property type="entry name" value="RNaseH-like_sf"/>
</dbReference>
<accession>A0AAF0U4L0</accession>
<dbReference type="SUPFAM" id="SSF56672">
    <property type="entry name" value="DNA/RNA polymerases"/>
    <property type="match status" value="1"/>
</dbReference>
<dbReference type="PANTHER" id="PTHR46890">
    <property type="entry name" value="NON-LTR RETROLELEMENT REVERSE TRANSCRIPTASE-LIKE PROTEIN-RELATED"/>
    <property type="match status" value="1"/>
</dbReference>
<dbReference type="Gene3D" id="3.30.420.10">
    <property type="entry name" value="Ribonuclease H-like superfamily/Ribonuclease H"/>
    <property type="match status" value="1"/>
</dbReference>
<reference evidence="2" key="1">
    <citation type="submission" date="2023-08" db="EMBL/GenBank/DDBJ databases">
        <title>A de novo genome assembly of Solanum verrucosum Schlechtendal, a Mexican diploid species geographically isolated from the other diploid A-genome species in potato relatives.</title>
        <authorList>
            <person name="Hosaka K."/>
        </authorList>
    </citation>
    <scope>NUCLEOTIDE SEQUENCE</scope>
    <source>
        <tissue evidence="2">Young leaves</tissue>
    </source>
</reference>
<dbReference type="GO" id="GO:0004523">
    <property type="term" value="F:RNA-DNA hybrid ribonuclease activity"/>
    <property type="evidence" value="ECO:0007669"/>
    <property type="project" value="InterPro"/>
</dbReference>
<evidence type="ECO:0000313" key="2">
    <source>
        <dbReference type="EMBL" id="WMV39129.1"/>
    </source>
</evidence>